<proteinExistence type="predicted"/>
<dbReference type="Proteomes" id="UP001165586">
    <property type="component" value="Unassembled WGS sequence"/>
</dbReference>
<evidence type="ECO:0000313" key="2">
    <source>
        <dbReference type="Proteomes" id="UP001165586"/>
    </source>
</evidence>
<keyword evidence="2" id="KW-1185">Reference proteome</keyword>
<evidence type="ECO:0008006" key="3">
    <source>
        <dbReference type="Google" id="ProtNLM"/>
    </source>
</evidence>
<protein>
    <recommendedName>
        <fullName evidence="3">TrwC relaxase domain-containing protein</fullName>
    </recommendedName>
</protein>
<organism evidence="1 2">
    <name type="scientific">Herbiconiux daphne</name>
    <dbReference type="NCBI Taxonomy" id="2970914"/>
    <lineage>
        <taxon>Bacteria</taxon>
        <taxon>Bacillati</taxon>
        <taxon>Actinomycetota</taxon>
        <taxon>Actinomycetes</taxon>
        <taxon>Micrococcales</taxon>
        <taxon>Microbacteriaceae</taxon>
        <taxon>Herbiconiux</taxon>
    </lineage>
</organism>
<reference evidence="1" key="1">
    <citation type="submission" date="2022-08" db="EMBL/GenBank/DDBJ databases">
        <authorList>
            <person name="Deng Y."/>
            <person name="Han X.-F."/>
            <person name="Zhang Y.-Q."/>
        </authorList>
    </citation>
    <scope>NUCLEOTIDE SEQUENCE</scope>
    <source>
        <strain evidence="1">CPCC 203386</strain>
    </source>
</reference>
<dbReference type="EMBL" id="JANLCJ010000266">
    <property type="protein sequence ID" value="MCS5736905.1"/>
    <property type="molecule type" value="Genomic_DNA"/>
</dbReference>
<dbReference type="RefSeq" id="WP_259543132.1">
    <property type="nucleotide sequence ID" value="NZ_JANLCJ010000266.1"/>
</dbReference>
<gene>
    <name evidence="1" type="ORF">N1032_24550</name>
</gene>
<sequence>MITRWGHFAATQLHDDVTRDAYMRLGVRQQMHVRALEPGSLSMWETAQRRRNDGQNDVAEALERAAFSTIGVASSMPR</sequence>
<name>A0ABT2HAC1_9MICO</name>
<comment type="caution">
    <text evidence="1">The sequence shown here is derived from an EMBL/GenBank/DDBJ whole genome shotgun (WGS) entry which is preliminary data.</text>
</comment>
<feature type="non-terminal residue" evidence="1">
    <location>
        <position position="78"/>
    </location>
</feature>
<evidence type="ECO:0000313" key="1">
    <source>
        <dbReference type="EMBL" id="MCS5736905.1"/>
    </source>
</evidence>
<accession>A0ABT2HAC1</accession>